<feature type="transmembrane region" description="Helical" evidence="4">
    <location>
        <begin position="6"/>
        <end position="23"/>
    </location>
</feature>
<feature type="transmembrane region" description="Helical" evidence="4">
    <location>
        <begin position="53"/>
        <end position="75"/>
    </location>
</feature>
<dbReference type="PANTHER" id="PTHR33269">
    <property type="entry name" value="NADH-UBIQUINONE OXIDOREDUCTASE CHAIN 6"/>
    <property type="match status" value="1"/>
</dbReference>
<dbReference type="EMBL" id="LS483250">
    <property type="protein sequence ID" value="SQD77802.1"/>
    <property type="molecule type" value="Genomic_DNA"/>
</dbReference>
<name>A0A330LMY3_9GAMM</name>
<gene>
    <name evidence="5" type="ORF">MORIYA_1324</name>
</gene>
<keyword evidence="6" id="KW-1185">Reference proteome</keyword>
<keyword evidence="5" id="KW-0830">Ubiquinone</keyword>
<reference evidence="6" key="1">
    <citation type="submission" date="2018-05" db="EMBL/GenBank/DDBJ databases">
        <authorList>
            <person name="Cea G.-C."/>
            <person name="William W."/>
        </authorList>
    </citation>
    <scope>NUCLEOTIDE SEQUENCE [LARGE SCALE GENOMIC DNA]</scope>
    <source>
        <strain evidence="6">DB21MT 5</strain>
    </source>
</reference>
<dbReference type="InterPro" id="IPR042106">
    <property type="entry name" value="Nuo/plastoQ_OxRdtase_6_NuoJ"/>
</dbReference>
<keyword evidence="4" id="KW-0472">Membrane</keyword>
<keyword evidence="4" id="KW-1133">Transmembrane helix</keyword>
<keyword evidence="4" id="KW-0874">Quinone</keyword>
<dbReference type="OrthoDB" id="9790848at2"/>
<dbReference type="GO" id="GO:0008137">
    <property type="term" value="F:NADH dehydrogenase (ubiquinone) activity"/>
    <property type="evidence" value="ECO:0007669"/>
    <property type="project" value="UniProtKB-UniRule"/>
</dbReference>
<dbReference type="GO" id="GO:0048038">
    <property type="term" value="F:quinone binding"/>
    <property type="evidence" value="ECO:0007669"/>
    <property type="project" value="UniProtKB-UniRule"/>
</dbReference>
<feature type="transmembrane region" description="Helical" evidence="4">
    <location>
        <begin position="146"/>
        <end position="168"/>
    </location>
</feature>
<evidence type="ECO:0000313" key="6">
    <source>
        <dbReference type="Proteomes" id="UP000250163"/>
    </source>
</evidence>
<comment type="function">
    <text evidence="4">NDH-1 shuttles electrons from NADH, via FMN and iron-sulfur (Fe-S) centers, to quinones in the respiratory chain. Couples the redox reaction to proton translocation (for every two electrons transferred, four hydrogen ions are translocated across the cytoplasmic membrane), and thus conserves the redox energy in a proton gradient.</text>
</comment>
<evidence type="ECO:0000256" key="4">
    <source>
        <dbReference type="RuleBase" id="RU004429"/>
    </source>
</evidence>
<dbReference type="KEGG" id="mya:MORIYA_1324"/>
<evidence type="ECO:0000256" key="2">
    <source>
        <dbReference type="ARBA" id="ARBA00019907"/>
    </source>
</evidence>
<sequence length="190" mass="20765">MEQQFFILLALVAIGTGLLVVVARNPIHSALSLVACFVQIAALFVLLGSPFLAVIQLFVYVGAIMVLFLFVIMMLDVRKEAHGRFINSRRFIQKGAIPAIVALLALASELLFLLSQSSRLHAVMAQQSVIGDEPTKQLSLTLFRDFLLPFEVASVILLVALIGAVVLAQSNGTNYRSSEHKKRTTKEASK</sequence>
<comment type="subunit">
    <text evidence="3">Composed of 13 different subunits. Subunits NuoA, H, J, K, L, M, N constitute the membrane sector of the complex.</text>
</comment>
<keyword evidence="4" id="KW-0812">Transmembrane</keyword>
<dbReference type="AlphaFoldDB" id="A0A330LMY3"/>
<organism evidence="5 6">
    <name type="scientific">Moritella yayanosii</name>
    <dbReference type="NCBI Taxonomy" id="69539"/>
    <lineage>
        <taxon>Bacteria</taxon>
        <taxon>Pseudomonadati</taxon>
        <taxon>Pseudomonadota</taxon>
        <taxon>Gammaproteobacteria</taxon>
        <taxon>Alteromonadales</taxon>
        <taxon>Moritellaceae</taxon>
        <taxon>Moritella</taxon>
    </lineage>
</organism>
<protein>
    <recommendedName>
        <fullName evidence="2 4">NADH-quinone oxidoreductase subunit J</fullName>
        <ecNumber evidence="4">7.1.1.-</ecNumber>
    </recommendedName>
</protein>
<feature type="transmembrane region" description="Helical" evidence="4">
    <location>
        <begin position="96"/>
        <end position="114"/>
    </location>
</feature>
<dbReference type="RefSeq" id="WP_112713582.1">
    <property type="nucleotide sequence ID" value="NZ_LS483250.1"/>
</dbReference>
<comment type="similarity">
    <text evidence="1 4">Belongs to the complex I subunit 6 family.</text>
</comment>
<dbReference type="PANTHER" id="PTHR33269:SF17">
    <property type="entry name" value="NADH-UBIQUINONE OXIDOREDUCTASE CHAIN 6"/>
    <property type="match status" value="1"/>
</dbReference>
<dbReference type="Gene3D" id="1.20.120.1200">
    <property type="entry name" value="NADH-ubiquinone/plastoquinone oxidoreductase chain 6, subunit NuoJ"/>
    <property type="match status" value="1"/>
</dbReference>
<comment type="subcellular location">
    <subcellularLocation>
        <location evidence="4">Cell membrane</location>
        <topology evidence="4">Multi-pass membrane protein</topology>
    </subcellularLocation>
</comment>
<feature type="transmembrane region" description="Helical" evidence="4">
    <location>
        <begin position="30"/>
        <end position="47"/>
    </location>
</feature>
<keyword evidence="4" id="KW-0520">NAD</keyword>
<comment type="catalytic activity">
    <reaction evidence="4">
        <text>a quinone + NADH + 5 H(+)(in) = a quinol + NAD(+) + 4 H(+)(out)</text>
        <dbReference type="Rhea" id="RHEA:57888"/>
        <dbReference type="ChEBI" id="CHEBI:15378"/>
        <dbReference type="ChEBI" id="CHEBI:24646"/>
        <dbReference type="ChEBI" id="CHEBI:57540"/>
        <dbReference type="ChEBI" id="CHEBI:57945"/>
        <dbReference type="ChEBI" id="CHEBI:132124"/>
    </reaction>
</comment>
<proteinExistence type="inferred from homology"/>
<dbReference type="GO" id="GO:0005886">
    <property type="term" value="C:plasma membrane"/>
    <property type="evidence" value="ECO:0007669"/>
    <property type="project" value="UniProtKB-SubCell"/>
</dbReference>
<accession>A0A330LMY3</accession>
<dbReference type="Proteomes" id="UP000250163">
    <property type="component" value="Chromosome MORIYA"/>
</dbReference>
<keyword evidence="4" id="KW-1003">Cell membrane</keyword>
<evidence type="ECO:0000313" key="5">
    <source>
        <dbReference type="EMBL" id="SQD77802.1"/>
    </source>
</evidence>
<evidence type="ECO:0000256" key="1">
    <source>
        <dbReference type="ARBA" id="ARBA00005698"/>
    </source>
</evidence>
<dbReference type="EC" id="7.1.1.-" evidence="4"/>
<evidence type="ECO:0000256" key="3">
    <source>
        <dbReference type="ARBA" id="ARBA00025811"/>
    </source>
</evidence>
<dbReference type="Pfam" id="PF00499">
    <property type="entry name" value="Oxidored_q3"/>
    <property type="match status" value="1"/>
</dbReference>
<dbReference type="InterPro" id="IPR001457">
    <property type="entry name" value="NADH_UbQ/plastoQ_OxRdtase_su6"/>
</dbReference>